<accession>A0ABD5U876</accession>
<reference evidence="1 2" key="1">
    <citation type="journal article" date="2019" name="Int. J. Syst. Evol. Microbiol.">
        <title>The Global Catalogue of Microorganisms (GCM) 10K type strain sequencing project: providing services to taxonomists for standard genome sequencing and annotation.</title>
        <authorList>
            <consortium name="The Broad Institute Genomics Platform"/>
            <consortium name="The Broad Institute Genome Sequencing Center for Infectious Disease"/>
            <person name="Wu L."/>
            <person name="Ma J."/>
        </authorList>
    </citation>
    <scope>NUCLEOTIDE SEQUENCE [LARGE SCALE GENOMIC DNA]</scope>
    <source>
        <strain evidence="1 2">PSRA2</strain>
    </source>
</reference>
<keyword evidence="2" id="KW-1185">Reference proteome</keyword>
<protein>
    <submittedName>
        <fullName evidence="1">Uncharacterized protein</fullName>
    </submittedName>
</protein>
<dbReference type="RefSeq" id="WP_304446717.1">
    <property type="nucleotide sequence ID" value="NZ_JARRAH010000001.1"/>
</dbReference>
<evidence type="ECO:0000313" key="1">
    <source>
        <dbReference type="EMBL" id="MFC6835008.1"/>
    </source>
</evidence>
<name>A0ABD5U876_9EURY</name>
<gene>
    <name evidence="1" type="ORF">ACFQHK_00630</name>
</gene>
<dbReference type="AlphaFoldDB" id="A0ABD5U876"/>
<dbReference type="EMBL" id="JBHSXM010000001">
    <property type="protein sequence ID" value="MFC6835008.1"/>
    <property type="molecule type" value="Genomic_DNA"/>
</dbReference>
<evidence type="ECO:0000313" key="2">
    <source>
        <dbReference type="Proteomes" id="UP001596406"/>
    </source>
</evidence>
<comment type="caution">
    <text evidence="1">The sequence shown here is derived from an EMBL/GenBank/DDBJ whole genome shotgun (WGS) entry which is preliminary data.</text>
</comment>
<proteinExistence type="predicted"/>
<organism evidence="1 2">
    <name type="scientific">Halomarina ordinaria</name>
    <dbReference type="NCBI Taxonomy" id="3033939"/>
    <lineage>
        <taxon>Archaea</taxon>
        <taxon>Methanobacteriati</taxon>
        <taxon>Methanobacteriota</taxon>
        <taxon>Stenosarchaea group</taxon>
        <taxon>Halobacteria</taxon>
        <taxon>Halobacteriales</taxon>
        <taxon>Natronomonadaceae</taxon>
        <taxon>Halomarina</taxon>
    </lineage>
</organism>
<dbReference type="Proteomes" id="UP001596406">
    <property type="component" value="Unassembled WGS sequence"/>
</dbReference>
<sequence>MSTNRHDADGEVEVLQLPNARIKLTSGYSAWVASDTWYDLSATR</sequence>